<evidence type="ECO:0000313" key="2">
    <source>
        <dbReference type="EMBL" id="MBW4562849.1"/>
    </source>
</evidence>
<feature type="transmembrane region" description="Helical" evidence="1">
    <location>
        <begin position="70"/>
        <end position="88"/>
    </location>
</feature>
<dbReference type="Pfam" id="PF03596">
    <property type="entry name" value="Cad"/>
    <property type="match status" value="1"/>
</dbReference>
<feature type="transmembrane region" description="Helical" evidence="1">
    <location>
        <begin position="204"/>
        <end position="221"/>
    </location>
</feature>
<keyword evidence="1" id="KW-1133">Transmembrane helix</keyword>
<keyword evidence="1" id="KW-0472">Membrane</keyword>
<protein>
    <submittedName>
        <fullName evidence="2">Cadmium resistance transporter</fullName>
    </submittedName>
</protein>
<dbReference type="EMBL" id="JAHHHN010000009">
    <property type="protein sequence ID" value="MBW4562849.1"/>
    <property type="molecule type" value="Genomic_DNA"/>
</dbReference>
<organism evidence="2 3">
    <name type="scientific">Mojavia pulchra JT2-VF2</name>
    <dbReference type="NCBI Taxonomy" id="287848"/>
    <lineage>
        <taxon>Bacteria</taxon>
        <taxon>Bacillati</taxon>
        <taxon>Cyanobacteriota</taxon>
        <taxon>Cyanophyceae</taxon>
        <taxon>Nostocales</taxon>
        <taxon>Nostocaceae</taxon>
    </lineage>
</organism>
<feature type="transmembrane region" description="Helical" evidence="1">
    <location>
        <begin position="179"/>
        <end position="198"/>
    </location>
</feature>
<comment type="caution">
    <text evidence="2">The sequence shown here is derived from an EMBL/GenBank/DDBJ whole genome shotgun (WGS) entry which is preliminary data.</text>
</comment>
<feature type="transmembrane region" description="Helical" evidence="1">
    <location>
        <begin position="12"/>
        <end position="30"/>
    </location>
</feature>
<evidence type="ECO:0000313" key="3">
    <source>
        <dbReference type="Proteomes" id="UP000715781"/>
    </source>
</evidence>
<dbReference type="AlphaFoldDB" id="A0A951UGU8"/>
<feature type="transmembrane region" description="Helical" evidence="1">
    <location>
        <begin position="145"/>
        <end position="167"/>
    </location>
</feature>
<reference evidence="2" key="1">
    <citation type="submission" date="2021-05" db="EMBL/GenBank/DDBJ databases">
        <authorList>
            <person name="Pietrasiak N."/>
            <person name="Ward R."/>
            <person name="Stajich J.E."/>
            <person name="Kurbessoian T."/>
        </authorList>
    </citation>
    <scope>NUCLEOTIDE SEQUENCE</scope>
    <source>
        <strain evidence="2">JT2-VF2</strain>
    </source>
</reference>
<dbReference type="Proteomes" id="UP000715781">
    <property type="component" value="Unassembled WGS sequence"/>
</dbReference>
<gene>
    <name evidence="2" type="ORF">KME32_17205</name>
</gene>
<accession>A0A951UGU8</accession>
<reference evidence="2" key="2">
    <citation type="journal article" date="2022" name="Microbiol. Resour. Announc.">
        <title>Metagenome Sequencing to Explore Phylogenomics of Terrestrial Cyanobacteria.</title>
        <authorList>
            <person name="Ward R.D."/>
            <person name="Stajich J.E."/>
            <person name="Johansen J.R."/>
            <person name="Huntemann M."/>
            <person name="Clum A."/>
            <person name="Foster B."/>
            <person name="Foster B."/>
            <person name="Roux S."/>
            <person name="Palaniappan K."/>
            <person name="Varghese N."/>
            <person name="Mukherjee S."/>
            <person name="Reddy T.B.K."/>
            <person name="Daum C."/>
            <person name="Copeland A."/>
            <person name="Chen I.A."/>
            <person name="Ivanova N.N."/>
            <person name="Kyrpides N.C."/>
            <person name="Shapiro N."/>
            <person name="Eloe-Fadrosh E.A."/>
            <person name="Pietrasiak N."/>
        </authorList>
    </citation>
    <scope>NUCLEOTIDE SEQUENCE</scope>
    <source>
        <strain evidence="2">JT2-VF2</strain>
    </source>
</reference>
<feature type="transmembrane region" description="Helical" evidence="1">
    <location>
        <begin position="42"/>
        <end position="63"/>
    </location>
</feature>
<keyword evidence="1" id="KW-0812">Transmembrane</keyword>
<name>A0A951UGU8_9NOST</name>
<dbReference type="InterPro" id="IPR004676">
    <property type="entry name" value="Cd-R_transporter"/>
</dbReference>
<proteinExistence type="predicted"/>
<sequence>MEELITAIPTGITAFTATNLDDLVILSLWFSQVNNNFRWRHIVIGQFLGFSILVIASLTGFLGSLILPKHWIGLLGLVPIAIGLSSWLNQESDDADAEDEQLQQSETSAFISLVSPQTYSVAAITVANGSDNISIYMPLFANSSLIRLLIILIIFFLLVGVWCYASYKLISQNNIADVLNRYGSNLVPFVLVGLGVYIILESNALNPLALLASCICLMGIVKKYKPKAEAEEN</sequence>
<evidence type="ECO:0000256" key="1">
    <source>
        <dbReference type="SAM" id="Phobius"/>
    </source>
</evidence>